<dbReference type="Gene3D" id="3.40.630.30">
    <property type="match status" value="1"/>
</dbReference>
<name>H1Z2E0_9EURY</name>
<dbReference type="GO" id="GO:0016747">
    <property type="term" value="F:acyltransferase activity, transferring groups other than amino-acyl groups"/>
    <property type="evidence" value="ECO:0007669"/>
    <property type="project" value="InterPro"/>
</dbReference>
<dbReference type="InParanoid" id="H1Z2E0"/>
<feature type="domain" description="N-acetyltransferase" evidence="3">
    <location>
        <begin position="1"/>
        <end position="149"/>
    </location>
</feature>
<evidence type="ECO:0000256" key="2">
    <source>
        <dbReference type="ARBA" id="ARBA00023315"/>
    </source>
</evidence>
<dbReference type="EMBL" id="CM001436">
    <property type="protein sequence ID" value="EHQ35466.1"/>
    <property type="molecule type" value="Genomic_DNA"/>
</dbReference>
<dbReference type="HOGENOM" id="CLU_013985_23_0_2"/>
<dbReference type="AlphaFoldDB" id="H1Z2E0"/>
<gene>
    <name evidence="4" type="ORF">Metlim_1357</name>
</gene>
<dbReference type="InterPro" id="IPR050680">
    <property type="entry name" value="YpeA/RimI_acetyltransf"/>
</dbReference>
<proteinExistence type="predicted"/>
<dbReference type="SUPFAM" id="SSF55729">
    <property type="entry name" value="Acyl-CoA N-acyltransferases (Nat)"/>
    <property type="match status" value="1"/>
</dbReference>
<keyword evidence="2" id="KW-0012">Acyltransferase</keyword>
<dbReference type="InterPro" id="IPR000182">
    <property type="entry name" value="GNAT_dom"/>
</dbReference>
<dbReference type="RefSeq" id="WP_004077219.1">
    <property type="nucleotide sequence ID" value="NZ_CM001436.1"/>
</dbReference>
<evidence type="ECO:0000259" key="3">
    <source>
        <dbReference type="PROSITE" id="PS51186"/>
    </source>
</evidence>
<keyword evidence="1 4" id="KW-0808">Transferase</keyword>
<dbReference type="PROSITE" id="PS51186">
    <property type="entry name" value="GNAT"/>
    <property type="match status" value="1"/>
</dbReference>
<evidence type="ECO:0000313" key="4">
    <source>
        <dbReference type="EMBL" id="EHQ35466.1"/>
    </source>
</evidence>
<dbReference type="PANTHER" id="PTHR43420">
    <property type="entry name" value="ACETYLTRANSFERASE"/>
    <property type="match status" value="1"/>
</dbReference>
<keyword evidence="5" id="KW-1185">Reference proteome</keyword>
<evidence type="ECO:0000313" key="5">
    <source>
        <dbReference type="Proteomes" id="UP000005741"/>
    </source>
</evidence>
<evidence type="ECO:0000256" key="1">
    <source>
        <dbReference type="ARBA" id="ARBA00022679"/>
    </source>
</evidence>
<sequence>METGIYRDSDFSGILSLDSQSGTDSYASAVYFRHAASIHADTFLVARDEERNIAGYCIGGIIPGNPEDGWILKIYVDCQRRHEGIGRRLLEETIGVLEDSGVKKICLTVSPANEPALLLYQRYGFTPEERIKDYFGEGEDRFLMVRNKSHPEV</sequence>
<dbReference type="Pfam" id="PF00583">
    <property type="entry name" value="Acetyltransf_1"/>
    <property type="match status" value="1"/>
</dbReference>
<dbReference type="CDD" id="cd04301">
    <property type="entry name" value="NAT_SF"/>
    <property type="match status" value="1"/>
</dbReference>
<dbReference type="OrthoDB" id="43754at2157"/>
<dbReference type="STRING" id="937775.Metlim_1357"/>
<dbReference type="Proteomes" id="UP000005741">
    <property type="component" value="Chromosome"/>
</dbReference>
<protein>
    <submittedName>
        <fullName evidence="4">GCN5-related N-acetyltransferase</fullName>
    </submittedName>
</protein>
<dbReference type="InterPro" id="IPR016181">
    <property type="entry name" value="Acyl_CoA_acyltransferase"/>
</dbReference>
<organism evidence="4 5">
    <name type="scientific">Methanoplanus limicola DSM 2279</name>
    <dbReference type="NCBI Taxonomy" id="937775"/>
    <lineage>
        <taxon>Archaea</taxon>
        <taxon>Methanobacteriati</taxon>
        <taxon>Methanobacteriota</taxon>
        <taxon>Stenosarchaea group</taxon>
        <taxon>Methanomicrobia</taxon>
        <taxon>Methanomicrobiales</taxon>
        <taxon>Methanomicrobiaceae</taxon>
        <taxon>Methanoplanus</taxon>
    </lineage>
</organism>
<reference evidence="4 5" key="1">
    <citation type="submission" date="2011-10" db="EMBL/GenBank/DDBJ databases">
        <title>The Improved High-Quality Draft genome of Methanoplanus limicola DSM 2279.</title>
        <authorList>
            <consortium name="US DOE Joint Genome Institute (JGI-PGF)"/>
            <person name="Lucas S."/>
            <person name="Copeland A."/>
            <person name="Lapidus A."/>
            <person name="Glavina del Rio T."/>
            <person name="Dalin E."/>
            <person name="Tice H."/>
            <person name="Bruce D."/>
            <person name="Goodwin L."/>
            <person name="Pitluck S."/>
            <person name="Peters L."/>
            <person name="Mikhailova N."/>
            <person name="Lu M."/>
            <person name="Kyrpides N."/>
            <person name="Mavromatis K."/>
            <person name="Ivanova N."/>
            <person name="Markowitz V."/>
            <person name="Cheng J.-F."/>
            <person name="Hugenholtz P."/>
            <person name="Woyke T."/>
            <person name="Wu D."/>
            <person name="Wirth R."/>
            <person name="Brambilla E.-M."/>
            <person name="Klenk H.-P."/>
            <person name="Eisen J.A."/>
        </authorList>
    </citation>
    <scope>NUCLEOTIDE SEQUENCE [LARGE SCALE GENOMIC DNA]</scope>
    <source>
        <strain evidence="4 5">DSM 2279</strain>
    </source>
</reference>
<accession>H1Z2E0</accession>
<dbReference type="PANTHER" id="PTHR43420:SF12">
    <property type="entry name" value="N-ACETYLTRANSFERASE DOMAIN-CONTAINING PROTEIN"/>
    <property type="match status" value="1"/>
</dbReference>